<accession>A0A0E9WH20</accession>
<reference evidence="1" key="2">
    <citation type="journal article" date="2015" name="Fish Shellfish Immunol.">
        <title>Early steps in the European eel (Anguilla anguilla)-Vibrio vulnificus interaction in the gills: Role of the RtxA13 toxin.</title>
        <authorList>
            <person name="Callol A."/>
            <person name="Pajuelo D."/>
            <person name="Ebbesson L."/>
            <person name="Teles M."/>
            <person name="MacKenzie S."/>
            <person name="Amaro C."/>
        </authorList>
    </citation>
    <scope>NUCLEOTIDE SEQUENCE</scope>
</reference>
<sequence length="70" mass="7858">MKCNKCIYLARLSTVMTFKSPPQTLISPNPPSSNFYCCAYLCSLPAMTKALFIQESITFHLIMLCLTCTL</sequence>
<proteinExistence type="predicted"/>
<protein>
    <submittedName>
        <fullName evidence="1">Uncharacterized protein</fullName>
    </submittedName>
</protein>
<organism evidence="1">
    <name type="scientific">Anguilla anguilla</name>
    <name type="common">European freshwater eel</name>
    <name type="synonym">Muraena anguilla</name>
    <dbReference type="NCBI Taxonomy" id="7936"/>
    <lineage>
        <taxon>Eukaryota</taxon>
        <taxon>Metazoa</taxon>
        <taxon>Chordata</taxon>
        <taxon>Craniata</taxon>
        <taxon>Vertebrata</taxon>
        <taxon>Euteleostomi</taxon>
        <taxon>Actinopterygii</taxon>
        <taxon>Neopterygii</taxon>
        <taxon>Teleostei</taxon>
        <taxon>Anguilliformes</taxon>
        <taxon>Anguillidae</taxon>
        <taxon>Anguilla</taxon>
    </lineage>
</organism>
<evidence type="ECO:0000313" key="1">
    <source>
        <dbReference type="EMBL" id="JAH89591.1"/>
    </source>
</evidence>
<dbReference type="AlphaFoldDB" id="A0A0E9WH20"/>
<dbReference type="EMBL" id="GBXM01018986">
    <property type="protein sequence ID" value="JAH89591.1"/>
    <property type="molecule type" value="Transcribed_RNA"/>
</dbReference>
<name>A0A0E9WH20_ANGAN</name>
<reference evidence="1" key="1">
    <citation type="submission" date="2014-11" db="EMBL/GenBank/DDBJ databases">
        <authorList>
            <person name="Amaro Gonzalez C."/>
        </authorList>
    </citation>
    <scope>NUCLEOTIDE SEQUENCE</scope>
</reference>